<evidence type="ECO:0000256" key="4">
    <source>
        <dbReference type="ARBA" id="ARBA00022741"/>
    </source>
</evidence>
<dbReference type="GO" id="GO:0005524">
    <property type="term" value="F:ATP binding"/>
    <property type="evidence" value="ECO:0007669"/>
    <property type="project" value="UniProtKB-UniRule"/>
</dbReference>
<dbReference type="GO" id="GO:0051301">
    <property type="term" value="P:cell division"/>
    <property type="evidence" value="ECO:0007669"/>
    <property type="project" value="UniProtKB-KW"/>
</dbReference>
<keyword evidence="16" id="KW-1185">Reference proteome</keyword>
<evidence type="ECO:0000256" key="5">
    <source>
        <dbReference type="ARBA" id="ARBA00022840"/>
    </source>
</evidence>
<dbReference type="InterPro" id="IPR036615">
    <property type="entry name" value="Mur_ligase_C_dom_sf"/>
</dbReference>
<dbReference type="InterPro" id="IPR035911">
    <property type="entry name" value="MurE/MurF_N"/>
</dbReference>
<dbReference type="SUPFAM" id="SSF53244">
    <property type="entry name" value="MurD-like peptide ligases, peptide-binding domain"/>
    <property type="match status" value="1"/>
</dbReference>
<keyword evidence="4 10" id="KW-0547">Nucleotide-binding</keyword>
<dbReference type="NCBIfam" id="TIGR01143">
    <property type="entry name" value="murF"/>
    <property type="match status" value="1"/>
</dbReference>
<dbReference type="GO" id="GO:0008766">
    <property type="term" value="F:UDP-N-acetylmuramoylalanyl-D-glutamyl-2,6-diaminopimelate-D-alanyl-D-alanine ligase activity"/>
    <property type="evidence" value="ECO:0007669"/>
    <property type="project" value="RHEA"/>
</dbReference>
<dbReference type="GO" id="GO:0047480">
    <property type="term" value="F:UDP-N-acetylmuramoyl-tripeptide-D-alanyl-D-alanine ligase activity"/>
    <property type="evidence" value="ECO:0007669"/>
    <property type="project" value="UniProtKB-UniRule"/>
</dbReference>
<comment type="subcellular location">
    <subcellularLocation>
        <location evidence="10 11">Cytoplasm</location>
    </subcellularLocation>
</comment>
<evidence type="ECO:0000256" key="8">
    <source>
        <dbReference type="ARBA" id="ARBA00023306"/>
    </source>
</evidence>
<dbReference type="SUPFAM" id="SSF63418">
    <property type="entry name" value="MurE/MurF N-terminal domain"/>
    <property type="match status" value="1"/>
</dbReference>
<dbReference type="InterPro" id="IPR051046">
    <property type="entry name" value="MurCDEF_CellWall_CoF430Synth"/>
</dbReference>
<name>A0A0M2US94_9BACT</name>
<dbReference type="InterPro" id="IPR036565">
    <property type="entry name" value="Mur-like_cat_sf"/>
</dbReference>
<evidence type="ECO:0000256" key="7">
    <source>
        <dbReference type="ARBA" id="ARBA00022984"/>
    </source>
</evidence>
<evidence type="ECO:0000259" key="13">
    <source>
        <dbReference type="Pfam" id="PF02875"/>
    </source>
</evidence>
<proteinExistence type="inferred from homology"/>
<evidence type="ECO:0000256" key="1">
    <source>
        <dbReference type="ARBA" id="ARBA00022490"/>
    </source>
</evidence>
<dbReference type="UniPathway" id="UPA00219"/>
<evidence type="ECO:0000256" key="11">
    <source>
        <dbReference type="RuleBase" id="RU004136"/>
    </source>
</evidence>
<dbReference type="GO" id="GO:0008360">
    <property type="term" value="P:regulation of cell shape"/>
    <property type="evidence" value="ECO:0007669"/>
    <property type="project" value="UniProtKB-KW"/>
</dbReference>
<dbReference type="Gene3D" id="3.40.1190.10">
    <property type="entry name" value="Mur-like, catalytic domain"/>
    <property type="match status" value="1"/>
</dbReference>
<keyword evidence="3 10" id="KW-0132">Cell division</keyword>
<gene>
    <name evidence="10" type="primary">murF</name>
    <name evidence="15" type="ORF">BROFUL_02331</name>
</gene>
<evidence type="ECO:0000256" key="9">
    <source>
        <dbReference type="ARBA" id="ARBA00023316"/>
    </source>
</evidence>
<accession>A0A0M2US94</accession>
<evidence type="ECO:0000256" key="2">
    <source>
        <dbReference type="ARBA" id="ARBA00022598"/>
    </source>
</evidence>
<reference evidence="15 16" key="1">
    <citation type="journal article" date="2013" name="BMC Microbiol.">
        <title>Identification of the type II cytochrome c maturation pathway in anammox bacteria by comparative genomics.</title>
        <authorList>
            <person name="Ferousi C."/>
            <person name="Speth D.R."/>
            <person name="Reimann J."/>
            <person name="Op den Camp H.J."/>
            <person name="Allen J.W."/>
            <person name="Keltjens J.T."/>
            <person name="Jetten M.S."/>
        </authorList>
    </citation>
    <scope>NUCLEOTIDE SEQUENCE [LARGE SCALE GENOMIC DNA]</scope>
    <source>
        <strain evidence="15">RU1</strain>
    </source>
</reference>
<organism evidence="15 16">
    <name type="scientific">Candidatus Brocadia fulgida</name>
    <dbReference type="NCBI Taxonomy" id="380242"/>
    <lineage>
        <taxon>Bacteria</taxon>
        <taxon>Pseudomonadati</taxon>
        <taxon>Planctomycetota</taxon>
        <taxon>Candidatus Brocadiia</taxon>
        <taxon>Candidatus Brocadiales</taxon>
        <taxon>Candidatus Brocadiaceae</taxon>
        <taxon>Candidatus Brocadia</taxon>
    </lineage>
</organism>
<dbReference type="Pfam" id="PF01225">
    <property type="entry name" value="Mur_ligase"/>
    <property type="match status" value="1"/>
</dbReference>
<dbReference type="AlphaFoldDB" id="A0A0M2US94"/>
<dbReference type="InterPro" id="IPR000713">
    <property type="entry name" value="Mur_ligase_N"/>
</dbReference>
<evidence type="ECO:0000259" key="12">
    <source>
        <dbReference type="Pfam" id="PF01225"/>
    </source>
</evidence>
<evidence type="ECO:0000256" key="3">
    <source>
        <dbReference type="ARBA" id="ARBA00022618"/>
    </source>
</evidence>
<evidence type="ECO:0000256" key="10">
    <source>
        <dbReference type="HAMAP-Rule" id="MF_02019"/>
    </source>
</evidence>
<keyword evidence="1 10" id="KW-0963">Cytoplasm</keyword>
<keyword evidence="5 10" id="KW-0067">ATP-binding</keyword>
<sequence>MEALYFSEIVEAVDGQTLSGGKNVRVTGVSTDSRTVQTGDIFFALQGERVDGHRYVVPAVKSGAVCAVVSCSENIDWGEVHFPLIRVKETVTALGDLARYYRKKLPTRIIAITGSNGKTTTKEMTYHVLSHFGSGVRSQKSFNNYIGVPVSIFEIENKHQYGILEMGTNAPGEIRRLSEIGAPEVAVILNVSQTHLEGLGSIEGVASAKGEILENLSREGAFVYNADNLWCVRIADGFKGKKVSFGFSPHAQIRCTNAKKEGAGYRLVINERLEMYLPVPGYHNINNCLASFAVCHALGHDIYQPKEVFSSFRLPHMRIEHQRMGNITFINDAYNANPESVRAALDYLKEIDVKGRKVFICGDMLELGTKAVQFHREIGERVAGLGIDALWTVGKYAAEIAKAAKLAGMPERCVLSFQDVADITVSEMNEFREDDTVLIKGSRGMHMEKIIEKYKMARKGCIHSTSDALIGI</sequence>
<keyword evidence="8 10" id="KW-0131">Cell cycle</keyword>
<dbReference type="GO" id="GO:0009252">
    <property type="term" value="P:peptidoglycan biosynthetic process"/>
    <property type="evidence" value="ECO:0007669"/>
    <property type="project" value="UniProtKB-UniRule"/>
</dbReference>
<dbReference type="HAMAP" id="MF_02019">
    <property type="entry name" value="MurF"/>
    <property type="match status" value="1"/>
</dbReference>
<dbReference type="PANTHER" id="PTHR43024:SF1">
    <property type="entry name" value="UDP-N-ACETYLMURAMOYL-TRIPEPTIDE--D-ALANYL-D-ALANINE LIGASE"/>
    <property type="match status" value="1"/>
</dbReference>
<dbReference type="GO" id="GO:0071555">
    <property type="term" value="P:cell wall organization"/>
    <property type="evidence" value="ECO:0007669"/>
    <property type="project" value="UniProtKB-KW"/>
</dbReference>
<dbReference type="Proteomes" id="UP000034954">
    <property type="component" value="Unassembled WGS sequence"/>
</dbReference>
<dbReference type="InterPro" id="IPR013221">
    <property type="entry name" value="Mur_ligase_cen"/>
</dbReference>
<feature type="binding site" evidence="10">
    <location>
        <begin position="114"/>
        <end position="120"/>
    </location>
    <ligand>
        <name>ATP</name>
        <dbReference type="ChEBI" id="CHEBI:30616"/>
    </ligand>
</feature>
<dbReference type="EMBL" id="LAQJ01000226">
    <property type="protein sequence ID" value="KKO18938.1"/>
    <property type="molecule type" value="Genomic_DNA"/>
</dbReference>
<feature type="domain" description="Mur ligase C-terminal" evidence="13">
    <location>
        <begin position="318"/>
        <end position="443"/>
    </location>
</feature>
<dbReference type="PATRIC" id="fig|380242.3.peg.2896"/>
<dbReference type="Gene3D" id="3.40.1390.10">
    <property type="entry name" value="MurE/MurF, N-terminal domain"/>
    <property type="match status" value="1"/>
</dbReference>
<dbReference type="PANTHER" id="PTHR43024">
    <property type="entry name" value="UDP-N-ACETYLMURAMOYL-TRIPEPTIDE--D-ALANYL-D-ALANINE LIGASE"/>
    <property type="match status" value="1"/>
</dbReference>
<evidence type="ECO:0000313" key="15">
    <source>
        <dbReference type="EMBL" id="KKO18938.1"/>
    </source>
</evidence>
<comment type="similarity">
    <text evidence="10">Belongs to the MurCDEF family. MurF subfamily.</text>
</comment>
<feature type="domain" description="Mur ligase central" evidence="14">
    <location>
        <begin position="112"/>
        <end position="295"/>
    </location>
</feature>
<dbReference type="EC" id="6.3.2.10" evidence="10 11"/>
<keyword evidence="6 10" id="KW-0133">Cell shape</keyword>
<keyword evidence="2 10" id="KW-0436">Ligase</keyword>
<evidence type="ECO:0000256" key="6">
    <source>
        <dbReference type="ARBA" id="ARBA00022960"/>
    </source>
</evidence>
<comment type="function">
    <text evidence="10 11">Involved in cell wall formation. Catalyzes the final step in the synthesis of UDP-N-acetylmuramoyl-pentapeptide, the precursor of murein.</text>
</comment>
<evidence type="ECO:0000259" key="14">
    <source>
        <dbReference type="Pfam" id="PF08245"/>
    </source>
</evidence>
<keyword evidence="7 10" id="KW-0573">Peptidoglycan synthesis</keyword>
<feature type="domain" description="Mur ligase N-terminal catalytic" evidence="12">
    <location>
        <begin position="26"/>
        <end position="101"/>
    </location>
</feature>
<dbReference type="SUPFAM" id="SSF53623">
    <property type="entry name" value="MurD-like peptide ligases, catalytic domain"/>
    <property type="match status" value="1"/>
</dbReference>
<dbReference type="Gene3D" id="3.90.190.20">
    <property type="entry name" value="Mur ligase, C-terminal domain"/>
    <property type="match status" value="1"/>
</dbReference>
<dbReference type="InterPro" id="IPR004101">
    <property type="entry name" value="Mur_ligase_C"/>
</dbReference>
<dbReference type="Pfam" id="PF02875">
    <property type="entry name" value="Mur_ligase_C"/>
    <property type="match status" value="1"/>
</dbReference>
<dbReference type="Pfam" id="PF08245">
    <property type="entry name" value="Mur_ligase_M"/>
    <property type="match status" value="1"/>
</dbReference>
<evidence type="ECO:0000313" key="16">
    <source>
        <dbReference type="Proteomes" id="UP000034954"/>
    </source>
</evidence>
<comment type="pathway">
    <text evidence="10 11">Cell wall biogenesis; peptidoglycan biosynthesis.</text>
</comment>
<dbReference type="InterPro" id="IPR005863">
    <property type="entry name" value="UDP-N-AcMur_synth"/>
</dbReference>
<keyword evidence="9 10" id="KW-0961">Cell wall biogenesis/degradation</keyword>
<comment type="catalytic activity">
    <reaction evidence="10 11">
        <text>D-alanyl-D-alanine + UDP-N-acetyl-alpha-D-muramoyl-L-alanyl-gamma-D-glutamyl-meso-2,6-diaminopimelate + ATP = UDP-N-acetyl-alpha-D-muramoyl-L-alanyl-gamma-D-glutamyl-meso-2,6-diaminopimeloyl-D-alanyl-D-alanine + ADP + phosphate + H(+)</text>
        <dbReference type="Rhea" id="RHEA:28374"/>
        <dbReference type="ChEBI" id="CHEBI:15378"/>
        <dbReference type="ChEBI" id="CHEBI:30616"/>
        <dbReference type="ChEBI" id="CHEBI:43474"/>
        <dbReference type="ChEBI" id="CHEBI:57822"/>
        <dbReference type="ChEBI" id="CHEBI:61386"/>
        <dbReference type="ChEBI" id="CHEBI:83905"/>
        <dbReference type="ChEBI" id="CHEBI:456216"/>
        <dbReference type="EC" id="6.3.2.10"/>
    </reaction>
</comment>
<dbReference type="GO" id="GO:0005737">
    <property type="term" value="C:cytoplasm"/>
    <property type="evidence" value="ECO:0007669"/>
    <property type="project" value="UniProtKB-SubCell"/>
</dbReference>
<protein>
    <recommendedName>
        <fullName evidence="10 11">UDP-N-acetylmuramoyl-tripeptide--D-alanyl-D-alanine ligase</fullName>
        <ecNumber evidence="10 11">6.3.2.10</ecNumber>
    </recommendedName>
    <alternativeName>
        <fullName evidence="10">D-alanyl-D-alanine-adding enzyme</fullName>
    </alternativeName>
</protein>
<comment type="caution">
    <text evidence="15">The sequence shown here is derived from an EMBL/GenBank/DDBJ whole genome shotgun (WGS) entry which is preliminary data.</text>
</comment>